<sequence>MVACYDPATDEILISRDCDPSLGRIGPVCAALRRHEEGHARGGAHDHRGNWFPGPWLQALGN</sequence>
<protein>
    <submittedName>
        <fullName evidence="1">Uncharacterized protein</fullName>
    </submittedName>
</protein>
<gene>
    <name evidence="1" type="ORF">CA606_18275</name>
</gene>
<dbReference type="AlphaFoldDB" id="A0A290MQ37"/>
<organism evidence="1 2">
    <name type="scientific">Caulobacter vibrioides</name>
    <name type="common">Caulobacter crescentus</name>
    <dbReference type="NCBI Taxonomy" id="155892"/>
    <lineage>
        <taxon>Bacteria</taxon>
        <taxon>Pseudomonadati</taxon>
        <taxon>Pseudomonadota</taxon>
        <taxon>Alphaproteobacteria</taxon>
        <taxon>Caulobacterales</taxon>
        <taxon>Caulobacteraceae</taxon>
        <taxon>Caulobacter</taxon>
    </lineage>
</organism>
<dbReference type="Proteomes" id="UP000217311">
    <property type="component" value="Chromosome"/>
</dbReference>
<dbReference type="RefSeq" id="WP_096053471.1">
    <property type="nucleotide sequence ID" value="NZ_CP023315.3"/>
</dbReference>
<evidence type="ECO:0000313" key="2">
    <source>
        <dbReference type="Proteomes" id="UP000217311"/>
    </source>
</evidence>
<evidence type="ECO:0000313" key="1">
    <source>
        <dbReference type="EMBL" id="ATC34121.1"/>
    </source>
</evidence>
<reference evidence="2" key="1">
    <citation type="submission" date="2017-09" db="EMBL/GenBank/DDBJ databases">
        <title>Genome evolution observed in wild isolates of Caulobacter crescentus.</title>
        <authorList>
            <person name="Ely B."/>
            <person name="Wilson K."/>
            <person name="Scott D."/>
        </authorList>
    </citation>
    <scope>NUCLEOTIDE SEQUENCE [LARGE SCALE GENOMIC DNA]</scope>
    <source>
        <strain evidence="2">CB13b1a</strain>
    </source>
</reference>
<proteinExistence type="predicted"/>
<name>A0A290MQ37_CAUVI</name>
<dbReference type="EMBL" id="CP023315">
    <property type="protein sequence ID" value="ATC34121.1"/>
    <property type="molecule type" value="Genomic_DNA"/>
</dbReference>
<accession>A0A290MQ37</accession>